<name>A0ABQ7X3Y2_BRANA</name>
<evidence type="ECO:0000313" key="1">
    <source>
        <dbReference type="EMBL" id="KAH0850658.1"/>
    </source>
</evidence>
<dbReference type="EMBL" id="JAGKQM010001997">
    <property type="protein sequence ID" value="KAH0850658.1"/>
    <property type="molecule type" value="Genomic_DNA"/>
</dbReference>
<protein>
    <recommendedName>
        <fullName evidence="3">Replication factor A C-terminal domain-containing protein</fullName>
    </recommendedName>
</protein>
<dbReference type="Proteomes" id="UP000824890">
    <property type="component" value="Unassembled WGS sequence"/>
</dbReference>
<keyword evidence="2" id="KW-1185">Reference proteome</keyword>
<evidence type="ECO:0000313" key="2">
    <source>
        <dbReference type="Proteomes" id="UP000824890"/>
    </source>
</evidence>
<gene>
    <name evidence="1" type="ORF">HID58_095354</name>
</gene>
<dbReference type="InterPro" id="IPR012340">
    <property type="entry name" value="NA-bd_OB-fold"/>
</dbReference>
<organism evidence="1 2">
    <name type="scientific">Brassica napus</name>
    <name type="common">Rape</name>
    <dbReference type="NCBI Taxonomy" id="3708"/>
    <lineage>
        <taxon>Eukaryota</taxon>
        <taxon>Viridiplantae</taxon>
        <taxon>Streptophyta</taxon>
        <taxon>Embryophyta</taxon>
        <taxon>Tracheophyta</taxon>
        <taxon>Spermatophyta</taxon>
        <taxon>Magnoliopsida</taxon>
        <taxon>eudicotyledons</taxon>
        <taxon>Gunneridae</taxon>
        <taxon>Pentapetalae</taxon>
        <taxon>rosids</taxon>
        <taxon>malvids</taxon>
        <taxon>Brassicales</taxon>
        <taxon>Brassicaceae</taxon>
        <taxon>Brassiceae</taxon>
        <taxon>Brassica</taxon>
    </lineage>
</organism>
<sequence>PPFKPTGKVALSYIDKHVGSNPEVSAIPNASELIVYEFLADTIDVVERDSNWYYIPCSDCQTKVNRGSTSLICPKCINVKDTGVSKYRTDQSSTTMTIRPLLCYLAMLFLSSREGRRQKSVALSYIDKHVGSNPDVSAIPNALEVTKVATMILTVYEFLAGTIDDVERDSNWYYIACSDCQTKVNRGPTSLICPKYRTDLSSTTMTIRPVLCYLAMLTWMGAHHDKPTPQSLVVTMGQAHKFIVKVPDYNFTTKSRPYLSLSLPYIQPAVQVILVRHCAPTNVSEEKKEAKHAILSN</sequence>
<dbReference type="Gene3D" id="2.40.50.140">
    <property type="entry name" value="Nucleic acid-binding proteins"/>
    <property type="match status" value="2"/>
</dbReference>
<feature type="non-terminal residue" evidence="1">
    <location>
        <position position="1"/>
    </location>
</feature>
<accession>A0ABQ7X3Y2</accession>
<comment type="caution">
    <text evidence="1">The sequence shown here is derived from an EMBL/GenBank/DDBJ whole genome shotgun (WGS) entry which is preliminary data.</text>
</comment>
<evidence type="ECO:0008006" key="3">
    <source>
        <dbReference type="Google" id="ProtNLM"/>
    </source>
</evidence>
<proteinExistence type="predicted"/>
<reference evidence="1 2" key="1">
    <citation type="submission" date="2021-05" db="EMBL/GenBank/DDBJ databases">
        <title>Genome Assembly of Synthetic Allotetraploid Brassica napus Reveals Homoeologous Exchanges between Subgenomes.</title>
        <authorList>
            <person name="Davis J.T."/>
        </authorList>
    </citation>
    <scope>NUCLEOTIDE SEQUENCE [LARGE SCALE GENOMIC DNA]</scope>
    <source>
        <strain evidence="2">cv. Da-Ae</strain>
        <tissue evidence="1">Seedling</tissue>
    </source>
</reference>